<feature type="transmembrane region" description="Helical" evidence="6">
    <location>
        <begin position="39"/>
        <end position="62"/>
    </location>
</feature>
<name>A0ABY4CIG9_9BACT</name>
<gene>
    <name evidence="7" type="ORF">MNR06_03510</name>
</gene>
<comment type="subcellular location">
    <subcellularLocation>
        <location evidence="1">Cell membrane</location>
        <topology evidence="1">Multi-pass membrane protein</topology>
    </subcellularLocation>
</comment>
<evidence type="ECO:0008006" key="9">
    <source>
        <dbReference type="Google" id="ProtNLM"/>
    </source>
</evidence>
<feature type="transmembrane region" description="Helical" evidence="6">
    <location>
        <begin position="171"/>
        <end position="188"/>
    </location>
</feature>
<keyword evidence="4 6" id="KW-1133">Transmembrane helix</keyword>
<protein>
    <recommendedName>
        <fullName evidence="9">Lysine transporter LysE</fullName>
    </recommendedName>
</protein>
<dbReference type="RefSeq" id="WP_243538638.1">
    <property type="nucleotide sequence ID" value="NZ_CP093442.1"/>
</dbReference>
<dbReference type="Proteomes" id="UP000830116">
    <property type="component" value="Chromosome"/>
</dbReference>
<evidence type="ECO:0000256" key="5">
    <source>
        <dbReference type="ARBA" id="ARBA00023136"/>
    </source>
</evidence>
<feature type="transmembrane region" description="Helical" evidence="6">
    <location>
        <begin position="107"/>
        <end position="129"/>
    </location>
</feature>
<keyword evidence="5 6" id="KW-0472">Membrane</keyword>
<accession>A0ABY4CIG9</accession>
<evidence type="ECO:0000256" key="6">
    <source>
        <dbReference type="SAM" id="Phobius"/>
    </source>
</evidence>
<sequence>MILWIAFLGFISAFALGPATFNIIQNLIQKKTWPWKEIFGFMVGDIIYLALALSLINTPLLLGSKIKSVLTLLTVAFLVFYSLKILLKKKAKVETALAESHGFWRSLFITLCNFHLVFIYAGLFAPFASTSGSELLLGAGSYLAAFFVSFISLLWVLQIAQKHLERFLRKIEIIAAYGFLTFSFILSLELL</sequence>
<feature type="transmembrane region" description="Helical" evidence="6">
    <location>
        <begin position="6"/>
        <end position="27"/>
    </location>
</feature>
<dbReference type="EMBL" id="CP093442">
    <property type="protein sequence ID" value="UOF02020.1"/>
    <property type="molecule type" value="Genomic_DNA"/>
</dbReference>
<dbReference type="Pfam" id="PF01810">
    <property type="entry name" value="LysE"/>
    <property type="match status" value="1"/>
</dbReference>
<reference evidence="7" key="1">
    <citation type="submission" date="2022-03" db="EMBL/GenBank/DDBJ databases">
        <title>Genome Identification and Characterization of new species Bdellovibrio reynosense LBG001 sp. nov. from a Mexico soil sample.</title>
        <authorList>
            <person name="Camilli A."/>
            <person name="Ajao Y."/>
            <person name="Guo X."/>
        </authorList>
    </citation>
    <scope>NUCLEOTIDE SEQUENCE</scope>
    <source>
        <strain evidence="7">LBG001</strain>
    </source>
</reference>
<organism evidence="7 8">
    <name type="scientific">Bdellovibrio reynosensis</name>
    <dbReference type="NCBI Taxonomy" id="2835041"/>
    <lineage>
        <taxon>Bacteria</taxon>
        <taxon>Pseudomonadati</taxon>
        <taxon>Bdellovibrionota</taxon>
        <taxon>Bdellovibrionia</taxon>
        <taxon>Bdellovibrionales</taxon>
        <taxon>Pseudobdellovibrionaceae</taxon>
        <taxon>Bdellovibrio</taxon>
    </lineage>
</organism>
<keyword evidence="2" id="KW-1003">Cell membrane</keyword>
<keyword evidence="8" id="KW-1185">Reference proteome</keyword>
<evidence type="ECO:0000256" key="4">
    <source>
        <dbReference type="ARBA" id="ARBA00022989"/>
    </source>
</evidence>
<evidence type="ECO:0000313" key="8">
    <source>
        <dbReference type="Proteomes" id="UP000830116"/>
    </source>
</evidence>
<evidence type="ECO:0000313" key="7">
    <source>
        <dbReference type="EMBL" id="UOF02020.1"/>
    </source>
</evidence>
<evidence type="ECO:0000256" key="2">
    <source>
        <dbReference type="ARBA" id="ARBA00022475"/>
    </source>
</evidence>
<dbReference type="InterPro" id="IPR001123">
    <property type="entry name" value="LeuE-type"/>
</dbReference>
<evidence type="ECO:0000256" key="3">
    <source>
        <dbReference type="ARBA" id="ARBA00022692"/>
    </source>
</evidence>
<feature type="transmembrane region" description="Helical" evidence="6">
    <location>
        <begin position="135"/>
        <end position="159"/>
    </location>
</feature>
<proteinExistence type="predicted"/>
<keyword evidence="3 6" id="KW-0812">Transmembrane</keyword>
<evidence type="ECO:0000256" key="1">
    <source>
        <dbReference type="ARBA" id="ARBA00004651"/>
    </source>
</evidence>
<feature type="transmembrane region" description="Helical" evidence="6">
    <location>
        <begin position="68"/>
        <end position="87"/>
    </location>
</feature>